<dbReference type="InterPro" id="IPR027417">
    <property type="entry name" value="P-loop_NTPase"/>
</dbReference>
<dbReference type="GO" id="GO:0005886">
    <property type="term" value="C:plasma membrane"/>
    <property type="evidence" value="ECO:0007669"/>
    <property type="project" value="UniProtKB-SubCell"/>
</dbReference>
<dbReference type="GO" id="GO:0055085">
    <property type="term" value="P:transmembrane transport"/>
    <property type="evidence" value="ECO:0007669"/>
    <property type="project" value="UniProtKB-ARBA"/>
</dbReference>
<dbReference type="CDD" id="cd03257">
    <property type="entry name" value="ABC_NikE_OppD_transporters"/>
    <property type="match status" value="1"/>
</dbReference>
<keyword evidence="10" id="KW-1185">Reference proteome</keyword>
<keyword evidence="6 9" id="KW-0067">ATP-binding</keyword>
<dbReference type="Pfam" id="PF08352">
    <property type="entry name" value="oligo_HPY"/>
    <property type="match status" value="1"/>
</dbReference>
<keyword evidence="5" id="KW-0547">Nucleotide-binding</keyword>
<dbReference type="NCBIfam" id="TIGR01727">
    <property type="entry name" value="oligo_HPY"/>
    <property type="match status" value="1"/>
</dbReference>
<feature type="domain" description="ABC transporter" evidence="8">
    <location>
        <begin position="1"/>
        <end position="259"/>
    </location>
</feature>
<sequence length="325" mass="35475">MRVEDLTVSFAGRDEPGRRTGQRANVLEGVGFTLAIGAIVGLVGESGCGKSVTAMSILRLLPSPPSRVERGRVLFEGVDLLTLDEGAMRDMRGNRVGMIFQEPMTSLNPTFTVGWQIDEALRLHTPLGRKERHQRCLELLRLVGIGAPERRLAQYPHELSGGLRQRIMIAMALACEPRLLVADEPTTALDVTIQAQILDLLAGIRERLGMAILLITHDLGVVAEYCDEVVVMYAGRVIETAPVRPLFANPRHPYTAGLLASMPKLDGGRGMLPTIPGMVPSPGSRPVGCPFTDRCPNALPRCRTEMPPLEIGPDRHAFACWNPVR</sequence>
<comment type="subcellular location">
    <subcellularLocation>
        <location evidence="1">Cell inner membrane</location>
        <topology evidence="1">Peripheral membrane protein</topology>
    </subcellularLocation>
</comment>
<evidence type="ECO:0000259" key="8">
    <source>
        <dbReference type="PROSITE" id="PS50893"/>
    </source>
</evidence>
<dbReference type="InterPro" id="IPR050388">
    <property type="entry name" value="ABC_Ni/Peptide_Import"/>
</dbReference>
<evidence type="ECO:0000256" key="1">
    <source>
        <dbReference type="ARBA" id="ARBA00004417"/>
    </source>
</evidence>
<dbReference type="AlphaFoldDB" id="W9H0E8"/>
<evidence type="ECO:0000313" key="10">
    <source>
        <dbReference type="Proteomes" id="UP000019486"/>
    </source>
</evidence>
<keyword evidence="3" id="KW-0813">Transport</keyword>
<proteinExistence type="inferred from homology"/>
<dbReference type="GO" id="GO:0015833">
    <property type="term" value="P:peptide transport"/>
    <property type="evidence" value="ECO:0007669"/>
    <property type="project" value="InterPro"/>
</dbReference>
<dbReference type="InterPro" id="IPR003593">
    <property type="entry name" value="AAA+_ATPase"/>
</dbReference>
<evidence type="ECO:0000256" key="7">
    <source>
        <dbReference type="ARBA" id="ARBA00023136"/>
    </source>
</evidence>
<dbReference type="InterPro" id="IPR013563">
    <property type="entry name" value="Oligopep_ABC_C"/>
</dbReference>
<dbReference type="PATRIC" id="fig|1385369.3.peg.5749"/>
<evidence type="ECO:0000256" key="2">
    <source>
        <dbReference type="ARBA" id="ARBA00005417"/>
    </source>
</evidence>
<comment type="similarity">
    <text evidence="2">Belongs to the ABC transporter superfamily.</text>
</comment>
<comment type="caution">
    <text evidence="9">The sequence shown here is derived from an EMBL/GenBank/DDBJ whole genome shotgun (WGS) entry which is preliminary data.</text>
</comment>
<gene>
    <name evidence="9" type="primary">dppD</name>
    <name evidence="9" type="ORF">N825_21045</name>
</gene>
<dbReference type="EMBL" id="AVFL01000029">
    <property type="protein sequence ID" value="EWY37218.1"/>
    <property type="molecule type" value="Genomic_DNA"/>
</dbReference>
<dbReference type="PANTHER" id="PTHR43297:SF2">
    <property type="entry name" value="DIPEPTIDE TRANSPORT ATP-BINDING PROTEIN DPPD"/>
    <property type="match status" value="1"/>
</dbReference>
<dbReference type="Proteomes" id="UP000019486">
    <property type="component" value="Unassembled WGS sequence"/>
</dbReference>
<organism evidence="9 10">
    <name type="scientific">Skermanella stibiiresistens SB22</name>
    <dbReference type="NCBI Taxonomy" id="1385369"/>
    <lineage>
        <taxon>Bacteria</taxon>
        <taxon>Pseudomonadati</taxon>
        <taxon>Pseudomonadota</taxon>
        <taxon>Alphaproteobacteria</taxon>
        <taxon>Rhodospirillales</taxon>
        <taxon>Azospirillaceae</taxon>
        <taxon>Skermanella</taxon>
    </lineage>
</organism>
<dbReference type="PROSITE" id="PS50893">
    <property type="entry name" value="ABC_TRANSPORTER_2"/>
    <property type="match status" value="1"/>
</dbReference>
<dbReference type="PANTHER" id="PTHR43297">
    <property type="entry name" value="OLIGOPEPTIDE TRANSPORT ATP-BINDING PROTEIN APPD"/>
    <property type="match status" value="1"/>
</dbReference>
<accession>W9H0E8</accession>
<dbReference type="FunFam" id="3.40.50.300:FF:000016">
    <property type="entry name" value="Oligopeptide ABC transporter ATP-binding component"/>
    <property type="match status" value="1"/>
</dbReference>
<keyword evidence="4" id="KW-1003">Cell membrane</keyword>
<dbReference type="GO" id="GO:0005524">
    <property type="term" value="F:ATP binding"/>
    <property type="evidence" value="ECO:0007669"/>
    <property type="project" value="UniProtKB-KW"/>
</dbReference>
<evidence type="ECO:0000256" key="6">
    <source>
        <dbReference type="ARBA" id="ARBA00022840"/>
    </source>
</evidence>
<reference evidence="9 10" key="1">
    <citation type="submission" date="2013-08" db="EMBL/GenBank/DDBJ databases">
        <title>The genome sequence of Skermanella stibiiresistens.</title>
        <authorList>
            <person name="Zhu W."/>
            <person name="Wang G."/>
        </authorList>
    </citation>
    <scope>NUCLEOTIDE SEQUENCE [LARGE SCALE GENOMIC DNA]</scope>
    <source>
        <strain evidence="9 10">SB22</strain>
    </source>
</reference>
<evidence type="ECO:0000256" key="4">
    <source>
        <dbReference type="ARBA" id="ARBA00022475"/>
    </source>
</evidence>
<name>W9H0E8_9PROT</name>
<dbReference type="STRING" id="1385369.N825_21045"/>
<evidence type="ECO:0000313" key="9">
    <source>
        <dbReference type="EMBL" id="EWY37218.1"/>
    </source>
</evidence>
<dbReference type="Gene3D" id="3.40.50.300">
    <property type="entry name" value="P-loop containing nucleotide triphosphate hydrolases"/>
    <property type="match status" value="1"/>
</dbReference>
<keyword evidence="7" id="KW-0472">Membrane</keyword>
<dbReference type="GO" id="GO:0016887">
    <property type="term" value="F:ATP hydrolysis activity"/>
    <property type="evidence" value="ECO:0007669"/>
    <property type="project" value="InterPro"/>
</dbReference>
<dbReference type="SMART" id="SM00382">
    <property type="entry name" value="AAA"/>
    <property type="match status" value="1"/>
</dbReference>
<dbReference type="InterPro" id="IPR003439">
    <property type="entry name" value="ABC_transporter-like_ATP-bd"/>
</dbReference>
<dbReference type="Pfam" id="PF00005">
    <property type="entry name" value="ABC_tran"/>
    <property type="match status" value="1"/>
</dbReference>
<protein>
    <submittedName>
        <fullName evidence="9">Peptide ABC transporter ATP-binding protein</fullName>
    </submittedName>
</protein>
<evidence type="ECO:0000256" key="5">
    <source>
        <dbReference type="ARBA" id="ARBA00022741"/>
    </source>
</evidence>
<evidence type="ECO:0000256" key="3">
    <source>
        <dbReference type="ARBA" id="ARBA00022448"/>
    </source>
</evidence>
<dbReference type="SUPFAM" id="SSF52540">
    <property type="entry name" value="P-loop containing nucleoside triphosphate hydrolases"/>
    <property type="match status" value="1"/>
</dbReference>